<gene>
    <name evidence="2" type="ORF">A2970_00405</name>
</gene>
<evidence type="ECO:0000256" key="1">
    <source>
        <dbReference type="SAM" id="Phobius"/>
    </source>
</evidence>
<feature type="transmembrane region" description="Helical" evidence="1">
    <location>
        <begin position="44"/>
        <end position="64"/>
    </location>
</feature>
<feature type="transmembrane region" description="Helical" evidence="1">
    <location>
        <begin position="76"/>
        <end position="97"/>
    </location>
</feature>
<keyword evidence="1" id="KW-0472">Membrane</keyword>
<keyword evidence="1" id="KW-0812">Transmembrane</keyword>
<comment type="caution">
    <text evidence="2">The sequence shown here is derived from an EMBL/GenBank/DDBJ whole genome shotgun (WGS) entry which is preliminary data.</text>
</comment>
<sequence>MENNNNPSAKALFSYLTYPDIKFETYEPGEKVILLVRAHPFTQIYWIIYALFFAFIIYVSNFFIADFFRGSQIFMINLFGIIFIASYVWLSFLNWYFNVGIVTNRRVVDVDFYNLLYKEVTEARMDRIEDVTIKSGGYFESLLNFGTIFIQTAGTETNVEFKEVPCPSEAVTTINQLVGRKHGF</sequence>
<name>A0A1F7JBC2_9BACT</name>
<evidence type="ECO:0000313" key="2">
    <source>
        <dbReference type="EMBL" id="OGK52902.1"/>
    </source>
</evidence>
<evidence type="ECO:0008006" key="4">
    <source>
        <dbReference type="Google" id="ProtNLM"/>
    </source>
</evidence>
<dbReference type="EMBL" id="MGAT01000011">
    <property type="protein sequence ID" value="OGK52902.1"/>
    <property type="molecule type" value="Genomic_DNA"/>
</dbReference>
<proteinExistence type="predicted"/>
<organism evidence="2 3">
    <name type="scientific">Candidatus Roizmanbacteria bacterium RIFCSPLOWO2_01_FULL_44_13</name>
    <dbReference type="NCBI Taxonomy" id="1802069"/>
    <lineage>
        <taxon>Bacteria</taxon>
        <taxon>Candidatus Roizmaniibacteriota</taxon>
    </lineage>
</organism>
<protein>
    <recommendedName>
        <fullName evidence="4">DUF304 domain-containing protein</fullName>
    </recommendedName>
</protein>
<dbReference type="AlphaFoldDB" id="A0A1F7JBC2"/>
<dbReference type="STRING" id="1802069.A2970_00405"/>
<evidence type="ECO:0000313" key="3">
    <source>
        <dbReference type="Proteomes" id="UP000178857"/>
    </source>
</evidence>
<dbReference type="Proteomes" id="UP000178857">
    <property type="component" value="Unassembled WGS sequence"/>
</dbReference>
<keyword evidence="1" id="KW-1133">Transmembrane helix</keyword>
<reference evidence="2 3" key="1">
    <citation type="journal article" date="2016" name="Nat. Commun.">
        <title>Thousands of microbial genomes shed light on interconnected biogeochemical processes in an aquifer system.</title>
        <authorList>
            <person name="Anantharaman K."/>
            <person name="Brown C.T."/>
            <person name="Hug L.A."/>
            <person name="Sharon I."/>
            <person name="Castelle C.J."/>
            <person name="Probst A.J."/>
            <person name="Thomas B.C."/>
            <person name="Singh A."/>
            <person name="Wilkins M.J."/>
            <person name="Karaoz U."/>
            <person name="Brodie E.L."/>
            <person name="Williams K.H."/>
            <person name="Hubbard S.S."/>
            <person name="Banfield J.F."/>
        </authorList>
    </citation>
    <scope>NUCLEOTIDE SEQUENCE [LARGE SCALE GENOMIC DNA]</scope>
</reference>
<accession>A0A1F7JBC2</accession>